<dbReference type="OrthoDB" id="10292311at2759"/>
<accession>A0A0L0VE81</accession>
<name>A0A0L0VE81_9BASI</name>
<organism evidence="2 3">
    <name type="scientific">Puccinia striiformis f. sp. tritici PST-78</name>
    <dbReference type="NCBI Taxonomy" id="1165861"/>
    <lineage>
        <taxon>Eukaryota</taxon>
        <taxon>Fungi</taxon>
        <taxon>Dikarya</taxon>
        <taxon>Basidiomycota</taxon>
        <taxon>Pucciniomycotina</taxon>
        <taxon>Pucciniomycetes</taxon>
        <taxon>Pucciniales</taxon>
        <taxon>Pucciniaceae</taxon>
        <taxon>Puccinia</taxon>
    </lineage>
</organism>
<dbReference type="AlphaFoldDB" id="A0A0L0VE81"/>
<proteinExistence type="predicted"/>
<evidence type="ECO:0000256" key="1">
    <source>
        <dbReference type="SAM" id="MobiDB-lite"/>
    </source>
</evidence>
<feature type="region of interest" description="Disordered" evidence="1">
    <location>
        <begin position="45"/>
        <end position="69"/>
    </location>
</feature>
<protein>
    <submittedName>
        <fullName evidence="2">Uncharacterized protein</fullName>
    </submittedName>
</protein>
<dbReference type="EMBL" id="AJIL01000065">
    <property type="protein sequence ID" value="KNE97622.1"/>
    <property type="molecule type" value="Genomic_DNA"/>
</dbReference>
<comment type="caution">
    <text evidence="2">The sequence shown here is derived from an EMBL/GenBank/DDBJ whole genome shotgun (WGS) entry which is preliminary data.</text>
</comment>
<evidence type="ECO:0000313" key="2">
    <source>
        <dbReference type="EMBL" id="KNE97622.1"/>
    </source>
</evidence>
<feature type="region of interest" description="Disordered" evidence="1">
    <location>
        <begin position="292"/>
        <end position="311"/>
    </location>
</feature>
<feature type="non-terminal residue" evidence="2">
    <location>
        <position position="515"/>
    </location>
</feature>
<sequence>MNLSTRVLLAHLGRVIAGNAMETSTHDPLSLLSLDWSFESPNMNDVLASNQPSKPEAQHPNLPIFAPPANSQLASPAGLEIGNDMDGVLNDMHLGASLAPVVPHDWEGFHPDTHYGNLLQNRFPDPIDHDLPISFPRYEFNVHSPASSLDNQEKLMSHILQSDGRAELSHPLGTWRRHKEHHEPSVAGIPPAWVSSPSGVSFDFPSQGSPSSNTRDHAPPIYERHREYKDGLPSFSQLLESISPNKRKLNDHFVDSQTRDYYPSERQFLDTVEYTGHPPMGNSDPLDRLDHWQDGSSSKPGVNFDGKQRSPKNKMIEQADRSGFFSHLIDDFDLHTNTDPGPQSKKNEIFKFDVEAFENKGAIGNDKARINIIKKLIKPNTKLIILDLRSTNVHKKFFHKLSRFQANKNKKALKLNGMAWSDDRRRLWRSAYGQLWSHRKLWYRVWGETQGIDFGSIRYLSDYQYAETDIEKNLLLLLFYTDMIDTIIQTDTKSTQLSGLPNKASSLLKLALTSF</sequence>
<dbReference type="Proteomes" id="UP000054564">
    <property type="component" value="Unassembled WGS sequence"/>
</dbReference>
<keyword evidence="3" id="KW-1185">Reference proteome</keyword>
<reference evidence="3" key="1">
    <citation type="submission" date="2014-03" db="EMBL/GenBank/DDBJ databases">
        <title>The Genome Sequence of Puccinia striiformis f. sp. tritici PST-78.</title>
        <authorList>
            <consortium name="The Broad Institute Genome Sequencing Platform"/>
            <person name="Cuomo C."/>
            <person name="Hulbert S."/>
            <person name="Chen X."/>
            <person name="Walker B."/>
            <person name="Young S.K."/>
            <person name="Zeng Q."/>
            <person name="Gargeya S."/>
            <person name="Fitzgerald M."/>
            <person name="Haas B."/>
            <person name="Abouelleil A."/>
            <person name="Alvarado L."/>
            <person name="Arachchi H.M."/>
            <person name="Berlin A.M."/>
            <person name="Chapman S.B."/>
            <person name="Goldberg J."/>
            <person name="Griggs A."/>
            <person name="Gujja S."/>
            <person name="Hansen M."/>
            <person name="Howarth C."/>
            <person name="Imamovic A."/>
            <person name="Larimer J."/>
            <person name="McCowan C."/>
            <person name="Montmayeur A."/>
            <person name="Murphy C."/>
            <person name="Neiman D."/>
            <person name="Pearson M."/>
            <person name="Priest M."/>
            <person name="Roberts A."/>
            <person name="Saif S."/>
            <person name="Shea T."/>
            <person name="Sisk P."/>
            <person name="Sykes S."/>
            <person name="Wortman J."/>
            <person name="Nusbaum C."/>
            <person name="Birren B."/>
        </authorList>
    </citation>
    <scope>NUCLEOTIDE SEQUENCE [LARGE SCALE GENOMIC DNA]</scope>
    <source>
        <strain evidence="3">race PST-78</strain>
    </source>
</reference>
<gene>
    <name evidence="2" type="ORF">PSTG_09027</name>
</gene>
<evidence type="ECO:0000313" key="3">
    <source>
        <dbReference type="Proteomes" id="UP000054564"/>
    </source>
</evidence>